<reference evidence="1 4" key="2">
    <citation type="submission" date="2022-05" db="EMBL/GenBank/DDBJ databases">
        <title>Genome Sequencing of Bee-Associated Microbes.</title>
        <authorList>
            <person name="Dunlap C."/>
        </authorList>
    </citation>
    <scope>NUCLEOTIDE SEQUENCE [LARGE SCALE GENOMIC DNA]</scope>
    <source>
        <strain evidence="1 4">NRRL B-14613</strain>
    </source>
</reference>
<evidence type="ECO:0000313" key="4">
    <source>
        <dbReference type="Proteomes" id="UP001209276"/>
    </source>
</evidence>
<sequence>MNMESVPMMTTLQYLALLHQVSYTSVCKEAAITPQQFSDWIKKRRPVPKERLHALGNYFNMDAAILVDDDYYLKDLTVDMKINIQILFLTRLLEHAEDGTDMEAYREKLKQLQTEKEHQMIISRFAAIVKGADASTLRLCHAFLDHIEGGDVTGLNTMLKESE</sequence>
<protein>
    <submittedName>
        <fullName evidence="2">Uncharacterized protein</fullName>
    </submittedName>
</protein>
<proteinExistence type="predicted"/>
<evidence type="ECO:0000313" key="1">
    <source>
        <dbReference type="EMBL" id="MCY9605580.1"/>
    </source>
</evidence>
<reference evidence="2 3" key="1">
    <citation type="submission" date="2019-07" db="EMBL/GenBank/DDBJ databases">
        <title>Paenibacillus thiaminolyticus NRRL B-4156.</title>
        <authorList>
            <person name="Hehnly C."/>
            <person name="Zhang L."/>
        </authorList>
    </citation>
    <scope>NUCLEOTIDE SEQUENCE [LARGE SCALE GENOMIC DNA]</scope>
    <source>
        <strain evidence="2 3">NRRL B-4156</strain>
    </source>
</reference>
<evidence type="ECO:0000313" key="3">
    <source>
        <dbReference type="Proteomes" id="UP000315377"/>
    </source>
</evidence>
<dbReference type="Proteomes" id="UP000315377">
    <property type="component" value="Chromosome"/>
</dbReference>
<dbReference type="EMBL" id="JAMDMM010000002">
    <property type="protein sequence ID" value="MCY9605580.1"/>
    <property type="molecule type" value="Genomic_DNA"/>
</dbReference>
<keyword evidence="4" id="KW-1185">Reference proteome</keyword>
<evidence type="ECO:0000313" key="2">
    <source>
        <dbReference type="EMBL" id="QDM46388.1"/>
    </source>
</evidence>
<accession>A0AAP9J4I7</accession>
<name>A0AAP9J4I7_PANTH</name>
<dbReference type="RefSeq" id="WP_087441998.1">
    <property type="nucleotide sequence ID" value="NZ_CABMNB010000023.1"/>
</dbReference>
<dbReference type="AlphaFoldDB" id="A0AAP9J4I7"/>
<gene>
    <name evidence="2" type="ORF">FLT43_25240</name>
    <name evidence="1" type="ORF">M5W83_00020</name>
</gene>
<organism evidence="2 3">
    <name type="scientific">Paenibacillus thiaminolyticus</name>
    <name type="common">Bacillus thiaminolyticus</name>
    <dbReference type="NCBI Taxonomy" id="49283"/>
    <lineage>
        <taxon>Bacteria</taxon>
        <taxon>Bacillati</taxon>
        <taxon>Bacillota</taxon>
        <taxon>Bacilli</taxon>
        <taxon>Bacillales</taxon>
        <taxon>Paenibacillaceae</taxon>
        <taxon>Paenibacillus</taxon>
    </lineage>
</organism>
<dbReference type="GeneID" id="76999265"/>
<dbReference type="Proteomes" id="UP001209276">
    <property type="component" value="Unassembled WGS sequence"/>
</dbReference>
<dbReference type="EMBL" id="CP041405">
    <property type="protein sequence ID" value="QDM46388.1"/>
    <property type="molecule type" value="Genomic_DNA"/>
</dbReference>